<evidence type="ECO:0000313" key="3">
    <source>
        <dbReference type="Proteomes" id="UP001200313"/>
    </source>
</evidence>
<keyword evidence="1" id="KW-1133">Transmembrane helix</keyword>
<keyword evidence="1" id="KW-0812">Transmembrane</keyword>
<dbReference type="Proteomes" id="UP001200313">
    <property type="component" value="Unassembled WGS sequence"/>
</dbReference>
<evidence type="ECO:0000256" key="1">
    <source>
        <dbReference type="SAM" id="Phobius"/>
    </source>
</evidence>
<reference evidence="2 3" key="1">
    <citation type="submission" date="2022-01" db="EMBL/GenBank/DDBJ databases">
        <title>Collection of gut derived symbiotic bacterial strains cultured from healthy donors.</title>
        <authorList>
            <person name="Lin H."/>
            <person name="Kohout C."/>
            <person name="Waligurski E."/>
            <person name="Pamer E.G."/>
        </authorList>
    </citation>
    <scope>NUCLEOTIDE SEQUENCE [LARGE SCALE GENOMIC DNA]</scope>
    <source>
        <strain evidence="2 3">DFI.3.7</strain>
    </source>
</reference>
<evidence type="ECO:0000313" key="2">
    <source>
        <dbReference type="EMBL" id="MCG4528735.1"/>
    </source>
</evidence>
<dbReference type="InterPro" id="IPR003688">
    <property type="entry name" value="TraG/VirD4"/>
</dbReference>
<gene>
    <name evidence="2" type="ORF">L0P79_16965</name>
</gene>
<dbReference type="Gene3D" id="3.40.50.300">
    <property type="entry name" value="P-loop containing nucleotide triphosphate hydrolases"/>
    <property type="match status" value="1"/>
</dbReference>
<dbReference type="CDD" id="cd01127">
    <property type="entry name" value="TrwB_TraG_TraD_VirD4"/>
    <property type="match status" value="1"/>
</dbReference>
<accession>A0ABS9MD57</accession>
<dbReference type="RefSeq" id="WP_238074999.1">
    <property type="nucleotide sequence ID" value="NZ_JAKNJB010000042.1"/>
</dbReference>
<feature type="non-terminal residue" evidence="2">
    <location>
        <position position="278"/>
    </location>
</feature>
<protein>
    <submittedName>
        <fullName evidence="2">Type IV secretory system conjugative DNA transfer family protein</fullName>
    </submittedName>
</protein>
<dbReference type="EMBL" id="JAKNJB010000042">
    <property type="protein sequence ID" value="MCG4528735.1"/>
    <property type="molecule type" value="Genomic_DNA"/>
</dbReference>
<proteinExistence type="predicted"/>
<name>A0ABS9MD57_9FIRM</name>
<organism evidence="2 3">
    <name type="scientific">Intestinimonas massiliensis</name>
    <name type="common">ex Afouda et al. 2020</name>
    <dbReference type="NCBI Taxonomy" id="1673721"/>
    <lineage>
        <taxon>Bacteria</taxon>
        <taxon>Bacillati</taxon>
        <taxon>Bacillota</taxon>
        <taxon>Clostridia</taxon>
        <taxon>Eubacteriales</taxon>
        <taxon>Intestinimonas</taxon>
    </lineage>
</organism>
<dbReference type="InterPro" id="IPR027417">
    <property type="entry name" value="P-loop_NTPase"/>
</dbReference>
<feature type="transmembrane region" description="Helical" evidence="1">
    <location>
        <begin position="6"/>
        <end position="29"/>
    </location>
</feature>
<dbReference type="Pfam" id="PF02534">
    <property type="entry name" value="T4SS-DNA_transf"/>
    <property type="match status" value="1"/>
</dbReference>
<comment type="caution">
    <text evidence="2">The sequence shown here is derived from an EMBL/GenBank/DDBJ whole genome shotgun (WGS) entry which is preliminary data.</text>
</comment>
<keyword evidence="3" id="KW-1185">Reference proteome</keyword>
<keyword evidence="1" id="KW-0472">Membrane</keyword>
<sequence length="278" mass="30434">MKSKSVRAAGIVLAVILGVAALLYLGGLISQLTIGYQKWLADGGMTGKATMGTIYFSPLACWRSAMTGSGLKCTLFTAVLAGDLFAFVRLQNRFGSNDYDPRNFTRSKRGTYGTSGWMSEKEMRSVLEVAGPERAKGIILGKTERGSVICLPEDTRLNKHIAVFGASGTMKSRGVIRPALFQSIRRGESVVVADPKSEMFADTAELFKKHGYKVRVYNLLQPEYSDSWNCMFDLGGDTLMAQILTDVIISNTKGDEKGDHFWDSATRSLAVKSQRTNN</sequence>
<dbReference type="SUPFAM" id="SSF52540">
    <property type="entry name" value="P-loop containing nucleoside triphosphate hydrolases"/>
    <property type="match status" value="1"/>
</dbReference>